<organism evidence="1">
    <name type="scientific">Oikopleura dioica</name>
    <name type="common">Tunicate</name>
    <dbReference type="NCBI Taxonomy" id="34765"/>
    <lineage>
        <taxon>Eukaryota</taxon>
        <taxon>Metazoa</taxon>
        <taxon>Chordata</taxon>
        <taxon>Tunicata</taxon>
        <taxon>Appendicularia</taxon>
        <taxon>Copelata</taxon>
        <taxon>Oikopleuridae</taxon>
        <taxon>Oikopleura</taxon>
    </lineage>
</organism>
<sequence>MAEREVVKCALAKVGEGRRTKKKDGKRISLNNLTTNRQTSPIINPSRSNLGHNSVNWQSSSSWPQNTTGKRFGNANKFRLNRAAVQNQQETDEHSVKTIASQNGLPFQSNKLQYKNHQWSTKRAHRGGTNANPALRFYNQQNKKEDYSNKHYKDIHNVHKMTHLDSSTTRLRTFDCRMINTALPSRSLNLVTRHGQPSLRNTIGTYILEGSQRFIYLRENLLFDSAMRARPPSREKLVYASDYGRVINDALTNKIPATRPSLFFRDLYTKKEYMRPEIDDIPKHDEL</sequence>
<evidence type="ECO:0000313" key="1">
    <source>
        <dbReference type="EMBL" id="CBY12825.1"/>
    </source>
</evidence>
<proteinExistence type="predicted"/>
<dbReference type="EMBL" id="FN653141">
    <property type="protein sequence ID" value="CBY12825.1"/>
    <property type="molecule type" value="Genomic_DNA"/>
</dbReference>
<dbReference type="Proteomes" id="UP000011014">
    <property type="component" value="Unassembled WGS sequence"/>
</dbReference>
<dbReference type="InParanoid" id="E4XSW3"/>
<dbReference type="EMBL" id="FN654374">
    <property type="protein sequence ID" value="CBY32840.1"/>
    <property type="molecule type" value="Genomic_DNA"/>
</dbReference>
<dbReference type="AlphaFoldDB" id="E4XSW3"/>
<gene>
    <name evidence="1" type="ORF">GSOID_T00002885001</name>
    <name evidence="2" type="ORF">GSOID_T00032196001</name>
</gene>
<evidence type="ECO:0000313" key="3">
    <source>
        <dbReference type="Proteomes" id="UP000001307"/>
    </source>
</evidence>
<name>E4XSW3_OIKDI</name>
<protein>
    <submittedName>
        <fullName evidence="1">Uncharacterized protein</fullName>
    </submittedName>
</protein>
<keyword evidence="3" id="KW-1185">Reference proteome</keyword>
<accession>E4XSW3</accession>
<reference evidence="1" key="1">
    <citation type="journal article" date="2010" name="Science">
        <title>Plasticity of animal genome architecture unmasked by rapid evolution of a pelagic tunicate.</title>
        <authorList>
            <person name="Denoeud F."/>
            <person name="Henriet S."/>
            <person name="Mungpakdee S."/>
            <person name="Aury J.M."/>
            <person name="Da Silva C."/>
            <person name="Brinkmann H."/>
            <person name="Mikhaleva J."/>
            <person name="Olsen L.C."/>
            <person name="Jubin C."/>
            <person name="Canestro C."/>
            <person name="Bouquet J.M."/>
            <person name="Danks G."/>
            <person name="Poulain J."/>
            <person name="Campsteijn C."/>
            <person name="Adamski M."/>
            <person name="Cross I."/>
            <person name="Yadetie F."/>
            <person name="Muffato M."/>
            <person name="Louis A."/>
            <person name="Butcher S."/>
            <person name="Tsagkogeorga G."/>
            <person name="Konrad A."/>
            <person name="Singh S."/>
            <person name="Jensen M.F."/>
            <person name="Cong E.H."/>
            <person name="Eikeseth-Otteraa H."/>
            <person name="Noel B."/>
            <person name="Anthouard V."/>
            <person name="Porcel B.M."/>
            <person name="Kachouri-Lafond R."/>
            <person name="Nishino A."/>
            <person name="Ugolini M."/>
            <person name="Chourrout P."/>
            <person name="Nishida H."/>
            <person name="Aasland R."/>
            <person name="Huzurbazar S."/>
            <person name="Westhof E."/>
            <person name="Delsuc F."/>
            <person name="Lehrach H."/>
            <person name="Reinhardt R."/>
            <person name="Weissenbach J."/>
            <person name="Roy S.W."/>
            <person name="Artiguenave F."/>
            <person name="Postlethwait J.H."/>
            <person name="Manak J.R."/>
            <person name="Thompson E.M."/>
            <person name="Jaillon O."/>
            <person name="Du Pasquier L."/>
            <person name="Boudinot P."/>
            <person name="Liberles D.A."/>
            <person name="Volff J.N."/>
            <person name="Philippe H."/>
            <person name="Lenhard B."/>
            <person name="Roest Crollius H."/>
            <person name="Wincker P."/>
            <person name="Chourrout D."/>
        </authorList>
    </citation>
    <scope>NUCLEOTIDE SEQUENCE [LARGE SCALE GENOMIC DNA]</scope>
</reference>
<dbReference type="OrthoDB" id="10326905at2759"/>
<evidence type="ECO:0000313" key="2">
    <source>
        <dbReference type="EMBL" id="CBY32840.1"/>
    </source>
</evidence>
<dbReference type="Proteomes" id="UP000001307">
    <property type="component" value="Unassembled WGS sequence"/>
</dbReference>